<dbReference type="GeneID" id="23679656"/>
<name>A0A068F4R4_9CAUD</name>
<reference evidence="1 2" key="1">
    <citation type="submission" date="2014-03" db="EMBL/GenBank/DDBJ databases">
        <authorList>
            <person name="Yoder B.A."/>
            <person name="Colicchio M.A."/>
            <person name="Schafer C.E."/>
            <person name="Abrahim M.R."/>
            <person name="Adkins N.L."/>
            <person name="Burke K.A."/>
            <person name="Churilla B.M."/>
            <person name="Cohen K.L."/>
            <person name="Fasoranti T.O."/>
            <person name="Genkil J.S."/>
            <person name="Kramer Z.J."/>
            <person name="Prout A.K."/>
            <person name="Schwarz A.G."/>
            <person name="Tish M."/>
            <person name="Vispute N."/>
            <person name="Wilkes K.E."/>
            <person name="Williams C.R."/>
            <person name="Xiao X."/>
            <person name="Yu V.J."/>
            <person name="Lapin J.S."/>
            <person name="Ott C.T."/>
            <person name="Walburn T.D."/>
            <person name="Bradley K.W."/>
            <person name="Clarke D.Q."/>
            <person name="Lewis M.F."/>
            <person name="Barker L.P."/>
            <person name="Bailey C."/>
            <person name="Asai D.J."/>
            <person name="Bowman C.A."/>
            <person name="Russell D.A."/>
            <person name="Pope W.H."/>
            <person name="Jacobs-Sera D."/>
            <person name="Hendrix R.W."/>
            <person name="Hatfull G.F."/>
        </authorList>
    </citation>
    <scope>NUCLEOTIDE SEQUENCE [LARGE SCALE GENOMIC DNA]</scope>
</reference>
<evidence type="ECO:0000313" key="2">
    <source>
        <dbReference type="Proteomes" id="UP000027491"/>
    </source>
</evidence>
<dbReference type="Proteomes" id="UP000027491">
    <property type="component" value="Segment"/>
</dbReference>
<gene>
    <name evidence="1" type="primary">150</name>
    <name evidence="1" type="ORF">PBI_GAIA_150</name>
</gene>
<dbReference type="RefSeq" id="YP_009124889.1">
    <property type="nucleotide sequence ID" value="NC_026590.1"/>
</dbReference>
<dbReference type="EMBL" id="KJ567043">
    <property type="protein sequence ID" value="AID58966.1"/>
    <property type="molecule type" value="Genomic_DNA"/>
</dbReference>
<sequence>MGQQLIQEVEYGRLDNGQFIRYSFDTYTVSTANRKRITDREQGRSHATGDGWLEFPAHPATPELSEYVTRIRWF</sequence>
<protein>
    <submittedName>
        <fullName evidence="1">Uncharacterized protein</fullName>
    </submittedName>
</protein>
<proteinExistence type="predicted"/>
<keyword evidence="2" id="KW-1185">Reference proteome</keyword>
<accession>A0A068F4R4</accession>
<evidence type="ECO:0000313" key="1">
    <source>
        <dbReference type="EMBL" id="AID58966.1"/>
    </source>
</evidence>
<dbReference type="KEGG" id="vg:23679656"/>
<organism evidence="1 2">
    <name type="scientific">Mycobacterium phage Gaia</name>
    <dbReference type="NCBI Taxonomy" id="1486472"/>
    <lineage>
        <taxon>Viruses</taxon>
        <taxon>Duplodnaviria</taxon>
        <taxon>Heunggongvirae</taxon>
        <taxon>Uroviricota</taxon>
        <taxon>Caudoviricetes</taxon>
        <taxon>Gaiavirus</taxon>
        <taxon>Gaiavirus gaia</taxon>
    </lineage>
</organism>